<sequence>MKPVMILSEVDVQRVRESLAKTLTPRHKIVIAPCLAEVFVFNRSKGILRRSVKEKWNLIGKGVIALVYNTDSLGQRIEICLLSVKTRAVTWRETVVAHLTRLESPQPNYHTFNSTKNFCEKTAIRYENETVASLVLRALSVFSSQSKSLRDTKSVGHKPALRSHSFNVPPRPKHCVQENAIERCTVALSNMQVQQVFNHEGKQVNESQRGSMCRRQVNVISENKRSDFCVSIPDARERSSTRITTTYHPNDRLLNGKQPARSQSFNLTRRRTEPIIEKPELMVTDLCTTEL</sequence>
<name>A0AAD9V8V9_ACRCE</name>
<dbReference type="Proteomes" id="UP001249851">
    <property type="component" value="Unassembled WGS sequence"/>
</dbReference>
<evidence type="ECO:0000313" key="2">
    <source>
        <dbReference type="Proteomes" id="UP001249851"/>
    </source>
</evidence>
<dbReference type="EMBL" id="JARQWQ010000020">
    <property type="protein sequence ID" value="KAK2565055.1"/>
    <property type="molecule type" value="Genomic_DNA"/>
</dbReference>
<reference evidence="1" key="2">
    <citation type="journal article" date="2023" name="Science">
        <title>Genomic signatures of disease resistance in endangered staghorn corals.</title>
        <authorList>
            <person name="Vollmer S.V."/>
            <person name="Selwyn J.D."/>
            <person name="Despard B.A."/>
            <person name="Roesel C.L."/>
        </authorList>
    </citation>
    <scope>NUCLEOTIDE SEQUENCE</scope>
    <source>
        <strain evidence="1">K2</strain>
    </source>
</reference>
<evidence type="ECO:0000313" key="1">
    <source>
        <dbReference type="EMBL" id="KAK2565055.1"/>
    </source>
</evidence>
<keyword evidence="2" id="KW-1185">Reference proteome</keyword>
<dbReference type="AlphaFoldDB" id="A0AAD9V8V9"/>
<reference evidence="1" key="1">
    <citation type="journal article" date="2023" name="G3 (Bethesda)">
        <title>Whole genome assembly and annotation of the endangered Caribbean coral Acropora cervicornis.</title>
        <authorList>
            <person name="Selwyn J.D."/>
            <person name="Vollmer S.V."/>
        </authorList>
    </citation>
    <scope>NUCLEOTIDE SEQUENCE</scope>
    <source>
        <strain evidence="1">K2</strain>
    </source>
</reference>
<protein>
    <submittedName>
        <fullName evidence="1">Uncharacterized protein</fullName>
    </submittedName>
</protein>
<organism evidence="1 2">
    <name type="scientific">Acropora cervicornis</name>
    <name type="common">Staghorn coral</name>
    <dbReference type="NCBI Taxonomy" id="6130"/>
    <lineage>
        <taxon>Eukaryota</taxon>
        <taxon>Metazoa</taxon>
        <taxon>Cnidaria</taxon>
        <taxon>Anthozoa</taxon>
        <taxon>Hexacorallia</taxon>
        <taxon>Scleractinia</taxon>
        <taxon>Astrocoeniina</taxon>
        <taxon>Acroporidae</taxon>
        <taxon>Acropora</taxon>
    </lineage>
</organism>
<proteinExistence type="predicted"/>
<gene>
    <name evidence="1" type="ORF">P5673_010960</name>
</gene>
<accession>A0AAD9V8V9</accession>
<comment type="caution">
    <text evidence="1">The sequence shown here is derived from an EMBL/GenBank/DDBJ whole genome shotgun (WGS) entry which is preliminary data.</text>
</comment>